<dbReference type="OrthoDB" id="9782846at2"/>
<dbReference type="GO" id="GO:0003677">
    <property type="term" value="F:DNA binding"/>
    <property type="evidence" value="ECO:0007669"/>
    <property type="project" value="UniProtKB-KW"/>
</dbReference>
<dbReference type="InterPro" id="IPR050490">
    <property type="entry name" value="Bact_solute-bd_prot1"/>
</dbReference>
<dbReference type="SUPFAM" id="SSF46785">
    <property type="entry name" value="Winged helix' DNA-binding domain"/>
    <property type="match status" value="1"/>
</dbReference>
<dbReference type="GO" id="GO:0003700">
    <property type="term" value="F:DNA-binding transcription factor activity"/>
    <property type="evidence" value="ECO:0007669"/>
    <property type="project" value="InterPro"/>
</dbReference>
<proteinExistence type="predicted"/>
<dbReference type="SMART" id="SM00345">
    <property type="entry name" value="HTH_GNTR"/>
    <property type="match status" value="1"/>
</dbReference>
<gene>
    <name evidence="5" type="ORF">DLM86_02885</name>
</gene>
<dbReference type="SUPFAM" id="SSF53850">
    <property type="entry name" value="Periplasmic binding protein-like II"/>
    <property type="match status" value="1"/>
</dbReference>
<dbReference type="PANTHER" id="PTHR43649:SF12">
    <property type="entry name" value="DIACETYLCHITOBIOSE BINDING PROTEIN DASA"/>
    <property type="match status" value="1"/>
</dbReference>
<dbReference type="EMBL" id="QJVJ01000001">
    <property type="protein sequence ID" value="PYI57400.1"/>
    <property type="molecule type" value="Genomic_DNA"/>
</dbReference>
<dbReference type="RefSeq" id="WP_110838439.1">
    <property type="nucleotide sequence ID" value="NZ_QJVJ01000001.1"/>
</dbReference>
<comment type="caution">
    <text evidence="5">The sequence shown here is derived from an EMBL/GenBank/DDBJ whole genome shotgun (WGS) entry which is preliminary data.</text>
</comment>
<dbReference type="InterPro" id="IPR000524">
    <property type="entry name" value="Tscrpt_reg_HTH_GntR"/>
</dbReference>
<keyword evidence="1" id="KW-0805">Transcription regulation</keyword>
<dbReference type="InterPro" id="IPR036390">
    <property type="entry name" value="WH_DNA-bd_sf"/>
</dbReference>
<dbReference type="Pfam" id="PF01547">
    <property type="entry name" value="SBP_bac_1"/>
    <property type="match status" value="1"/>
</dbReference>
<keyword evidence="6" id="KW-1185">Reference proteome</keyword>
<dbReference type="PROSITE" id="PS50949">
    <property type="entry name" value="HTH_GNTR"/>
    <property type="match status" value="1"/>
</dbReference>
<sequence length="448" mass="51815">MKKKADEFKKLMDEMIQALKHEISTGRYEALQYLPSEKMLAERFGLSNNSVRKGLDTLVEEGWIDKIPRVGNRVRFRTAPVALTVLCNPNSVRDVYLEALLADFRTSYPSITVTIRTVDDNPGFAEAPNDVLLLNEYQFRAMVERERAGMLESVPAKEEIYPFLRDWFTHGERLAAQPLVFGPVVLCYNKNHFVECGLQEPNGGWRWSDLMLHARKLTESGHYGFCFHLPALNRWPLFLLQSGEGFQWENGRIRDFRGTRLMEGIRLCKEIIHNRNVFPLYWSEGNNDINQMFLDGKLSMVLTSYLGLNEWKQTSLDYDVSPVPFIAEPRTMAIAIAAGVNADSKHKQEAHLLVDYLSSRHAQRMIRRHTFGVPAFRDAHSGAESGNPQLPSRHSLYREMLFSYRTHRDLNIPVTMIASLFRELKAYWADMIDEDELWERLRTQLTEP</sequence>
<evidence type="ECO:0000256" key="1">
    <source>
        <dbReference type="ARBA" id="ARBA00023015"/>
    </source>
</evidence>
<keyword evidence="3" id="KW-0804">Transcription</keyword>
<dbReference type="InterPro" id="IPR036388">
    <property type="entry name" value="WH-like_DNA-bd_sf"/>
</dbReference>
<evidence type="ECO:0000256" key="3">
    <source>
        <dbReference type="ARBA" id="ARBA00023163"/>
    </source>
</evidence>
<name>A0A2V5KPI6_9BACL</name>
<dbReference type="Pfam" id="PF00392">
    <property type="entry name" value="GntR"/>
    <property type="match status" value="1"/>
</dbReference>
<feature type="domain" description="HTH gntR-type" evidence="4">
    <location>
        <begin position="9"/>
        <end position="77"/>
    </location>
</feature>
<evidence type="ECO:0000313" key="5">
    <source>
        <dbReference type="EMBL" id="PYI57400.1"/>
    </source>
</evidence>
<reference evidence="5 6" key="1">
    <citation type="submission" date="2018-05" db="EMBL/GenBank/DDBJ databases">
        <title>Paenibacillus flagellatus sp. nov., isolated from selenium mineral soil.</title>
        <authorList>
            <person name="Dai X."/>
        </authorList>
    </citation>
    <scope>NUCLEOTIDE SEQUENCE [LARGE SCALE GENOMIC DNA]</scope>
    <source>
        <strain evidence="5 6">DXL2</strain>
    </source>
</reference>
<evidence type="ECO:0000259" key="4">
    <source>
        <dbReference type="PROSITE" id="PS50949"/>
    </source>
</evidence>
<dbReference type="Gene3D" id="1.10.10.10">
    <property type="entry name" value="Winged helix-like DNA-binding domain superfamily/Winged helix DNA-binding domain"/>
    <property type="match status" value="1"/>
</dbReference>
<dbReference type="PANTHER" id="PTHR43649">
    <property type="entry name" value="ARABINOSE-BINDING PROTEIN-RELATED"/>
    <property type="match status" value="1"/>
</dbReference>
<accession>A0A2V5KPI6</accession>
<evidence type="ECO:0000256" key="2">
    <source>
        <dbReference type="ARBA" id="ARBA00023125"/>
    </source>
</evidence>
<dbReference type="InterPro" id="IPR006059">
    <property type="entry name" value="SBP"/>
</dbReference>
<evidence type="ECO:0000313" key="6">
    <source>
        <dbReference type="Proteomes" id="UP000247476"/>
    </source>
</evidence>
<dbReference type="Proteomes" id="UP000247476">
    <property type="component" value="Unassembled WGS sequence"/>
</dbReference>
<keyword evidence="2" id="KW-0238">DNA-binding</keyword>
<protein>
    <submittedName>
        <fullName evidence="5">GntR family transcriptional regulator</fullName>
    </submittedName>
</protein>
<dbReference type="CDD" id="cd07377">
    <property type="entry name" value="WHTH_GntR"/>
    <property type="match status" value="1"/>
</dbReference>
<dbReference type="PRINTS" id="PR00035">
    <property type="entry name" value="HTHGNTR"/>
</dbReference>
<organism evidence="5 6">
    <name type="scientific">Paenibacillus flagellatus</name>
    <dbReference type="NCBI Taxonomy" id="2211139"/>
    <lineage>
        <taxon>Bacteria</taxon>
        <taxon>Bacillati</taxon>
        <taxon>Bacillota</taxon>
        <taxon>Bacilli</taxon>
        <taxon>Bacillales</taxon>
        <taxon>Paenibacillaceae</taxon>
        <taxon>Paenibacillus</taxon>
    </lineage>
</organism>
<dbReference type="AlphaFoldDB" id="A0A2V5KPI6"/>
<dbReference type="Gene3D" id="3.40.190.10">
    <property type="entry name" value="Periplasmic binding protein-like II"/>
    <property type="match status" value="1"/>
</dbReference>